<dbReference type="EMBL" id="RBNI01003955">
    <property type="protein sequence ID" value="RUP47915.1"/>
    <property type="molecule type" value="Genomic_DNA"/>
</dbReference>
<dbReference type="PROSITE" id="PS50157">
    <property type="entry name" value="ZINC_FINGER_C2H2_2"/>
    <property type="match status" value="3"/>
</dbReference>
<feature type="compositionally biased region" description="Low complexity" evidence="9">
    <location>
        <begin position="217"/>
        <end position="232"/>
    </location>
</feature>
<keyword evidence="12" id="KW-1185">Reference proteome</keyword>
<name>A0A433DAR3_9FUNG</name>
<dbReference type="PANTHER" id="PTHR14003">
    <property type="entry name" value="TRANSCRIPTIONAL REPRESSOR PROTEIN YY"/>
    <property type="match status" value="1"/>
</dbReference>
<dbReference type="SMART" id="SM00355">
    <property type="entry name" value="ZnF_C2H2"/>
    <property type="match status" value="4"/>
</dbReference>
<dbReference type="Proteomes" id="UP000268093">
    <property type="component" value="Unassembled WGS sequence"/>
</dbReference>
<dbReference type="SUPFAM" id="SSF57667">
    <property type="entry name" value="beta-beta-alpha zinc fingers"/>
    <property type="match status" value="4"/>
</dbReference>
<dbReference type="GO" id="GO:0000978">
    <property type="term" value="F:RNA polymerase II cis-regulatory region sequence-specific DNA binding"/>
    <property type="evidence" value="ECO:0007669"/>
    <property type="project" value="TreeGrafter"/>
</dbReference>
<evidence type="ECO:0000256" key="9">
    <source>
        <dbReference type="SAM" id="MobiDB-lite"/>
    </source>
</evidence>
<dbReference type="FunFam" id="3.30.160.60:FF:000416">
    <property type="entry name" value="zinc finger protein 879 isoform X1"/>
    <property type="match status" value="1"/>
</dbReference>
<evidence type="ECO:0000256" key="3">
    <source>
        <dbReference type="ARBA" id="ARBA00022737"/>
    </source>
</evidence>
<keyword evidence="2" id="KW-0479">Metal-binding</keyword>
<dbReference type="GO" id="GO:0031519">
    <property type="term" value="C:PcG protein complex"/>
    <property type="evidence" value="ECO:0007669"/>
    <property type="project" value="TreeGrafter"/>
</dbReference>
<comment type="subcellular location">
    <subcellularLocation>
        <location evidence="1">Nucleus</location>
    </subcellularLocation>
</comment>
<dbReference type="GO" id="GO:0000981">
    <property type="term" value="F:DNA-binding transcription factor activity, RNA polymerase II-specific"/>
    <property type="evidence" value="ECO:0007669"/>
    <property type="project" value="TreeGrafter"/>
</dbReference>
<dbReference type="FunFam" id="3.30.160.60:FF:000007">
    <property type="entry name" value="Basic krueppel-like factor 3"/>
    <property type="match status" value="1"/>
</dbReference>
<evidence type="ECO:0000256" key="7">
    <source>
        <dbReference type="ARBA" id="ARBA00023242"/>
    </source>
</evidence>
<feature type="domain" description="C2H2-type" evidence="10">
    <location>
        <begin position="176"/>
        <end position="205"/>
    </location>
</feature>
<keyword evidence="7" id="KW-0539">Nucleus</keyword>
<dbReference type="GO" id="GO:0000785">
    <property type="term" value="C:chromatin"/>
    <property type="evidence" value="ECO:0007669"/>
    <property type="project" value="TreeGrafter"/>
</dbReference>
<comment type="caution">
    <text evidence="11">The sequence shown here is derived from an EMBL/GenBank/DDBJ whole genome shotgun (WGS) entry which is preliminary data.</text>
</comment>
<evidence type="ECO:0000256" key="8">
    <source>
        <dbReference type="PROSITE-ProRule" id="PRU00042"/>
    </source>
</evidence>
<gene>
    <name evidence="11" type="ORF">BC936DRAFT_145177</name>
</gene>
<feature type="domain" description="C2H2-type" evidence="10">
    <location>
        <begin position="83"/>
        <end position="112"/>
    </location>
</feature>
<evidence type="ECO:0000313" key="11">
    <source>
        <dbReference type="EMBL" id="RUP47915.1"/>
    </source>
</evidence>
<dbReference type="FunFam" id="3.30.160.60:FF:002343">
    <property type="entry name" value="Zinc finger protein 33A"/>
    <property type="match status" value="1"/>
</dbReference>
<keyword evidence="4 8" id="KW-0863">Zinc-finger</keyword>
<dbReference type="GO" id="GO:0008270">
    <property type="term" value="F:zinc ion binding"/>
    <property type="evidence" value="ECO:0007669"/>
    <property type="project" value="UniProtKB-KW"/>
</dbReference>
<evidence type="ECO:0000256" key="1">
    <source>
        <dbReference type="ARBA" id="ARBA00004123"/>
    </source>
</evidence>
<feature type="region of interest" description="Disordered" evidence="9">
    <location>
        <begin position="1"/>
        <end position="53"/>
    </location>
</feature>
<sequence>MDIRSILNSEERAHQKRSLPPLTMPLDPALDSIDPALDSPTSGSDSADGEKPYECSWDDCRKAFSRRSDLARHRRIHTGERPYHCEWESCGKQFIQRSALTVHYRTHTGERPHVCEYDNCGKSFSDVSIHSDSLALHLVISTLARLGTRKLNLHVSLLQSSSLARHRRTHTGKRPYACSHAGCKKTFTRRTTLTRHQRSHDPQWRAYNTGFERKANSSSPSSYTPSSPTTSYDSGCDTPMHSYSPPTTPIVDCFQPTAMYQGTVQIPMPMSNMHRSLTSPQSLYTYHDCNDCTDFPKFTQADVRTHWDQRTMLSHGYPSPIDTLTMPIERSAYFGIAQSIQL</sequence>
<keyword evidence="5" id="KW-0862">Zinc</keyword>
<dbReference type="Pfam" id="PF00096">
    <property type="entry name" value="zf-C2H2"/>
    <property type="match status" value="3"/>
</dbReference>
<evidence type="ECO:0000256" key="4">
    <source>
        <dbReference type="ARBA" id="ARBA00022771"/>
    </source>
</evidence>
<reference evidence="11 12" key="1">
    <citation type="journal article" date="2018" name="New Phytol.">
        <title>Phylogenomics of Endogonaceae and evolution of mycorrhizas within Mucoromycota.</title>
        <authorList>
            <person name="Chang Y."/>
            <person name="Desiro A."/>
            <person name="Na H."/>
            <person name="Sandor L."/>
            <person name="Lipzen A."/>
            <person name="Clum A."/>
            <person name="Barry K."/>
            <person name="Grigoriev I.V."/>
            <person name="Martin F.M."/>
            <person name="Stajich J.E."/>
            <person name="Smith M.E."/>
            <person name="Bonito G."/>
            <person name="Spatafora J.W."/>
        </authorList>
    </citation>
    <scope>NUCLEOTIDE SEQUENCE [LARGE SCALE GENOMIC DNA]</scope>
    <source>
        <strain evidence="11 12">GMNB39</strain>
    </source>
</reference>
<feature type="domain" description="C2H2-type" evidence="10">
    <location>
        <begin position="53"/>
        <end position="82"/>
    </location>
</feature>
<keyword evidence="6" id="KW-0238">DNA-binding</keyword>
<evidence type="ECO:0000259" key="10">
    <source>
        <dbReference type="PROSITE" id="PS50157"/>
    </source>
</evidence>
<dbReference type="GO" id="GO:0005667">
    <property type="term" value="C:transcription regulator complex"/>
    <property type="evidence" value="ECO:0007669"/>
    <property type="project" value="TreeGrafter"/>
</dbReference>
<proteinExistence type="predicted"/>
<feature type="compositionally biased region" description="Basic and acidic residues" evidence="9">
    <location>
        <begin position="1"/>
        <end position="13"/>
    </location>
</feature>
<dbReference type="InterPro" id="IPR013087">
    <property type="entry name" value="Znf_C2H2_type"/>
</dbReference>
<evidence type="ECO:0000313" key="12">
    <source>
        <dbReference type="Proteomes" id="UP000268093"/>
    </source>
</evidence>
<accession>A0A433DAR3</accession>
<evidence type="ECO:0000256" key="5">
    <source>
        <dbReference type="ARBA" id="ARBA00022833"/>
    </source>
</evidence>
<feature type="compositionally biased region" description="Basic residues" evidence="9">
    <location>
        <begin position="189"/>
        <end position="198"/>
    </location>
</feature>
<evidence type="ECO:0000256" key="6">
    <source>
        <dbReference type="ARBA" id="ARBA00023125"/>
    </source>
</evidence>
<evidence type="ECO:0000256" key="2">
    <source>
        <dbReference type="ARBA" id="ARBA00022723"/>
    </source>
</evidence>
<keyword evidence="3" id="KW-0677">Repeat</keyword>
<feature type="region of interest" description="Disordered" evidence="9">
    <location>
        <begin position="189"/>
        <end position="236"/>
    </location>
</feature>
<protein>
    <recommendedName>
        <fullName evidence="10">C2H2-type domain-containing protein</fullName>
    </recommendedName>
</protein>
<dbReference type="InterPro" id="IPR036236">
    <property type="entry name" value="Znf_C2H2_sf"/>
</dbReference>
<dbReference type="PANTHER" id="PTHR14003:SF23">
    <property type="entry name" value="ZINC FINGER PROTEIN 143"/>
    <property type="match status" value="1"/>
</dbReference>
<dbReference type="PROSITE" id="PS00028">
    <property type="entry name" value="ZINC_FINGER_C2H2_1"/>
    <property type="match status" value="3"/>
</dbReference>
<dbReference type="Gene3D" id="3.30.160.60">
    <property type="entry name" value="Classic Zinc Finger"/>
    <property type="match status" value="5"/>
</dbReference>
<dbReference type="AlphaFoldDB" id="A0A433DAR3"/>
<organism evidence="11 12">
    <name type="scientific">Jimgerdemannia flammicorona</name>
    <dbReference type="NCBI Taxonomy" id="994334"/>
    <lineage>
        <taxon>Eukaryota</taxon>
        <taxon>Fungi</taxon>
        <taxon>Fungi incertae sedis</taxon>
        <taxon>Mucoromycota</taxon>
        <taxon>Mucoromycotina</taxon>
        <taxon>Endogonomycetes</taxon>
        <taxon>Endogonales</taxon>
        <taxon>Endogonaceae</taxon>
        <taxon>Jimgerdemannia</taxon>
    </lineage>
</organism>
<dbReference type="OrthoDB" id="654211at2759"/>